<dbReference type="Proteomes" id="UP000306791">
    <property type="component" value="Unassembled WGS sequence"/>
</dbReference>
<protein>
    <submittedName>
        <fullName evidence="4">Glycosyltransferase family 4 protein</fullName>
    </submittedName>
</protein>
<sequence length="364" mass="40602">MARIAVDARPLSIPTTGIGRYTHAIMRRLLDSEHHWYLYSHQPLLHEFEGLPNVTVRCGSMQHAGLGSLYAQVVFPLWAGKDQVDLFWSPRHHLPLCLGKSLPKLVTIHDLVWQRFPQTMSRLGRQIERVLMPPSLKFADAVIAVSDSTANEVRNSFPGTAGKIRTIYEAPFLEATEGPYCDGNYFLFVGTIEPRKNLPALLRAYRIYQSRLSRPLPLKICGGKGWGLPELESLIAQEELGDWVELLGYIHDDQLPALYRNARALLMPSLYEGFGLPIVEAFSQGTPVITSNRGAMQEVACDAGLLVDPECAEDMAAALMELTSNSALLEELQQRAQARAKLFSWDHAGEQTLSLIESLLASKR</sequence>
<dbReference type="PANTHER" id="PTHR46401">
    <property type="entry name" value="GLYCOSYLTRANSFERASE WBBK-RELATED"/>
    <property type="match status" value="1"/>
</dbReference>
<dbReference type="Pfam" id="PF13439">
    <property type="entry name" value="Glyco_transf_4"/>
    <property type="match status" value="1"/>
</dbReference>
<evidence type="ECO:0000313" key="4">
    <source>
        <dbReference type="EMBL" id="TLM78650.1"/>
    </source>
</evidence>
<comment type="caution">
    <text evidence="4">The sequence shown here is derived from an EMBL/GenBank/DDBJ whole genome shotgun (WGS) entry which is preliminary data.</text>
</comment>
<organism evidence="4 5">
    <name type="scientific">Microbulbifer harenosus</name>
    <dbReference type="NCBI Taxonomy" id="2576840"/>
    <lineage>
        <taxon>Bacteria</taxon>
        <taxon>Pseudomonadati</taxon>
        <taxon>Pseudomonadota</taxon>
        <taxon>Gammaproteobacteria</taxon>
        <taxon>Cellvibrionales</taxon>
        <taxon>Microbulbiferaceae</taxon>
        <taxon>Microbulbifer</taxon>
    </lineage>
</organism>
<keyword evidence="5" id="KW-1185">Reference proteome</keyword>
<name>A0ABY2UK81_9GAMM</name>
<feature type="domain" description="Glycosyl transferase family 1" evidence="2">
    <location>
        <begin position="182"/>
        <end position="338"/>
    </location>
</feature>
<dbReference type="EMBL" id="VANI01000005">
    <property type="protein sequence ID" value="TLM78650.1"/>
    <property type="molecule type" value="Genomic_DNA"/>
</dbReference>
<dbReference type="Gene3D" id="3.40.50.2000">
    <property type="entry name" value="Glycogen Phosphorylase B"/>
    <property type="match status" value="2"/>
</dbReference>
<dbReference type="Pfam" id="PF00534">
    <property type="entry name" value="Glycos_transf_1"/>
    <property type="match status" value="1"/>
</dbReference>
<gene>
    <name evidence="4" type="ORF">FDY93_05155</name>
</gene>
<accession>A0ABY2UK81</accession>
<keyword evidence="1" id="KW-0808">Transferase</keyword>
<proteinExistence type="predicted"/>
<evidence type="ECO:0000256" key="1">
    <source>
        <dbReference type="ARBA" id="ARBA00022679"/>
    </source>
</evidence>
<evidence type="ECO:0000259" key="2">
    <source>
        <dbReference type="Pfam" id="PF00534"/>
    </source>
</evidence>
<reference evidence="4 5" key="1">
    <citation type="submission" date="2019-05" db="EMBL/GenBank/DDBJ databases">
        <title>Microbulbifer harenosus sp. nov., an alginate-degrading bacterium isolated from coastal sand.</title>
        <authorList>
            <person name="Huang H."/>
            <person name="Mo K."/>
            <person name="Bao S."/>
        </authorList>
    </citation>
    <scope>NUCLEOTIDE SEQUENCE [LARGE SCALE GENOMIC DNA]</scope>
    <source>
        <strain evidence="4 5">HB161719</strain>
    </source>
</reference>
<dbReference type="InterPro" id="IPR001296">
    <property type="entry name" value="Glyco_trans_1"/>
</dbReference>
<evidence type="ECO:0000313" key="5">
    <source>
        <dbReference type="Proteomes" id="UP000306791"/>
    </source>
</evidence>
<dbReference type="InterPro" id="IPR028098">
    <property type="entry name" value="Glyco_trans_4-like_N"/>
</dbReference>
<dbReference type="RefSeq" id="WP_138234680.1">
    <property type="nucleotide sequence ID" value="NZ_CP185860.1"/>
</dbReference>
<dbReference type="CDD" id="cd03809">
    <property type="entry name" value="GT4_MtfB-like"/>
    <property type="match status" value="1"/>
</dbReference>
<feature type="domain" description="Glycosyltransferase subfamily 4-like N-terminal" evidence="3">
    <location>
        <begin position="17"/>
        <end position="168"/>
    </location>
</feature>
<dbReference type="SUPFAM" id="SSF53756">
    <property type="entry name" value="UDP-Glycosyltransferase/glycogen phosphorylase"/>
    <property type="match status" value="1"/>
</dbReference>
<evidence type="ECO:0000259" key="3">
    <source>
        <dbReference type="Pfam" id="PF13439"/>
    </source>
</evidence>
<dbReference type="PANTHER" id="PTHR46401:SF2">
    <property type="entry name" value="GLYCOSYLTRANSFERASE WBBK-RELATED"/>
    <property type="match status" value="1"/>
</dbReference>